<evidence type="ECO:0000256" key="6">
    <source>
        <dbReference type="ARBA" id="ARBA00022842"/>
    </source>
</evidence>
<feature type="region of interest" description="Disordered" evidence="11">
    <location>
        <begin position="144"/>
        <end position="164"/>
    </location>
</feature>
<evidence type="ECO:0000256" key="8">
    <source>
        <dbReference type="ARBA" id="ARBA00023118"/>
    </source>
</evidence>
<evidence type="ECO:0000256" key="7">
    <source>
        <dbReference type="ARBA" id="ARBA00023080"/>
    </source>
</evidence>
<dbReference type="GO" id="GO:0051607">
    <property type="term" value="P:defense response to virus"/>
    <property type="evidence" value="ECO:0007669"/>
    <property type="project" value="UniProtKB-KW"/>
</dbReference>
<keyword evidence="6" id="KW-0460">Magnesium</keyword>
<comment type="catalytic activity">
    <reaction evidence="10">
        <text>GTP + ATP = 3',3'-cGAMP + 2 diphosphate</text>
        <dbReference type="Rhea" id="RHEA:35647"/>
        <dbReference type="ChEBI" id="CHEBI:30616"/>
        <dbReference type="ChEBI" id="CHEBI:33019"/>
        <dbReference type="ChEBI" id="CHEBI:37565"/>
        <dbReference type="ChEBI" id="CHEBI:71501"/>
    </reaction>
    <physiologicalReaction direction="left-to-right" evidence="10">
        <dbReference type="Rhea" id="RHEA:35648"/>
    </physiologicalReaction>
</comment>
<evidence type="ECO:0000256" key="9">
    <source>
        <dbReference type="ARBA" id="ARBA00044145"/>
    </source>
</evidence>
<dbReference type="Proteomes" id="UP001158066">
    <property type="component" value="Unassembled WGS sequence"/>
</dbReference>
<evidence type="ECO:0000256" key="2">
    <source>
        <dbReference type="ARBA" id="ARBA00022695"/>
    </source>
</evidence>
<comment type="caution">
    <text evidence="13">The sequence shown here is derived from an EMBL/GenBank/DDBJ whole genome shotgun (WGS) entry which is preliminary data.</text>
</comment>
<evidence type="ECO:0000256" key="11">
    <source>
        <dbReference type="SAM" id="MobiDB-lite"/>
    </source>
</evidence>
<evidence type="ECO:0000313" key="14">
    <source>
        <dbReference type="Proteomes" id="UP001158066"/>
    </source>
</evidence>
<keyword evidence="8" id="KW-0051">Antiviral defense</keyword>
<keyword evidence="14" id="KW-1185">Reference proteome</keyword>
<evidence type="ECO:0000256" key="4">
    <source>
        <dbReference type="ARBA" id="ARBA00022741"/>
    </source>
</evidence>
<keyword evidence="3" id="KW-0479">Metal-binding</keyword>
<organism evidence="13 14">
    <name type="scientific">Anoxynatronum buryatiense</name>
    <dbReference type="NCBI Taxonomy" id="489973"/>
    <lineage>
        <taxon>Bacteria</taxon>
        <taxon>Bacillati</taxon>
        <taxon>Bacillota</taxon>
        <taxon>Clostridia</taxon>
        <taxon>Eubacteriales</taxon>
        <taxon>Clostridiaceae</taxon>
        <taxon>Anoxynatronum</taxon>
    </lineage>
</organism>
<evidence type="ECO:0000256" key="1">
    <source>
        <dbReference type="ARBA" id="ARBA00022679"/>
    </source>
</evidence>
<keyword evidence="4" id="KW-0547">Nucleotide-binding</keyword>
<keyword evidence="7" id="KW-0546">Nucleotide metabolism</keyword>
<protein>
    <recommendedName>
        <fullName evidence="9">Cyclic GMP-AMP synthase</fullName>
    </recommendedName>
</protein>
<dbReference type="EMBL" id="FXUF01000043">
    <property type="protein sequence ID" value="SMP73201.1"/>
    <property type="molecule type" value="Genomic_DNA"/>
</dbReference>
<dbReference type="GO" id="GO:0005524">
    <property type="term" value="F:ATP binding"/>
    <property type="evidence" value="ECO:0007669"/>
    <property type="project" value="UniProtKB-KW"/>
</dbReference>
<keyword evidence="1" id="KW-0808">Transferase</keyword>
<proteinExistence type="predicted"/>
<feature type="domain" description="Cyclic GMP-AMP synthase DncV-like nucleotidyltransferase" evidence="12">
    <location>
        <begin position="45"/>
        <end position="125"/>
    </location>
</feature>
<evidence type="ECO:0000259" key="12">
    <source>
        <dbReference type="Pfam" id="PF21654"/>
    </source>
</evidence>
<dbReference type="RefSeq" id="WP_283410955.1">
    <property type="nucleotide sequence ID" value="NZ_FXUF01000043.1"/>
</dbReference>
<reference evidence="13" key="1">
    <citation type="submission" date="2017-05" db="EMBL/GenBank/DDBJ databases">
        <authorList>
            <person name="Varghese N."/>
            <person name="Submissions S."/>
        </authorList>
    </citation>
    <scope>NUCLEOTIDE SEQUENCE</scope>
    <source>
        <strain evidence="13">Su22</strain>
    </source>
</reference>
<dbReference type="AlphaFoldDB" id="A0AA46AKN4"/>
<evidence type="ECO:0000313" key="13">
    <source>
        <dbReference type="EMBL" id="SMP73201.1"/>
    </source>
</evidence>
<dbReference type="Pfam" id="PF21654">
    <property type="entry name" value="DncV-like_NTFase"/>
    <property type="match status" value="1"/>
</dbReference>
<dbReference type="CDD" id="cd05400">
    <property type="entry name" value="NT_2-5OAS_ClassI-CCAase"/>
    <property type="match status" value="1"/>
</dbReference>
<gene>
    <name evidence="13" type="ORF">SAMN06296020_1433</name>
</gene>
<dbReference type="GO" id="GO:0046872">
    <property type="term" value="F:metal ion binding"/>
    <property type="evidence" value="ECO:0007669"/>
    <property type="project" value="UniProtKB-KW"/>
</dbReference>
<name>A0AA46AKN4_9CLOT</name>
<evidence type="ECO:0000256" key="10">
    <source>
        <dbReference type="ARBA" id="ARBA00048304"/>
    </source>
</evidence>
<evidence type="ECO:0000256" key="3">
    <source>
        <dbReference type="ARBA" id="ARBA00022723"/>
    </source>
</evidence>
<sequence length="164" mass="18986">MSLQKKFIEFNERIRTDFTDRKELAEKRDILLDKLKESGFHFRSFNQGSYAMFTGVEPLDADYDIDVGIRLLINKDDFDPVEVKKKISDALDAHTEIGAQIKNPCVTIGYKKDGEMCYHVDLAIYAYEDANNSESQLYLARGKRNSDDDNKCWDESDPIELRET</sequence>
<dbReference type="GO" id="GO:0009117">
    <property type="term" value="P:nucleotide metabolic process"/>
    <property type="evidence" value="ECO:0007669"/>
    <property type="project" value="UniProtKB-KW"/>
</dbReference>
<accession>A0AA46AKN4</accession>
<keyword evidence="2" id="KW-0548">Nucleotidyltransferase</keyword>
<dbReference type="InterPro" id="IPR006116">
    <property type="entry name" value="NT_2-5OAS_ClassI-CCAase"/>
</dbReference>
<keyword evidence="5" id="KW-0067">ATP-binding</keyword>
<evidence type="ECO:0000256" key="5">
    <source>
        <dbReference type="ARBA" id="ARBA00022840"/>
    </source>
</evidence>
<dbReference type="InterPro" id="IPR048445">
    <property type="entry name" value="DncV-like_NTFase"/>
</dbReference>
<dbReference type="GO" id="GO:0016779">
    <property type="term" value="F:nucleotidyltransferase activity"/>
    <property type="evidence" value="ECO:0007669"/>
    <property type="project" value="UniProtKB-KW"/>
</dbReference>